<sequence length="987" mass="107349">MASLVVAATSTPSQSASHPPQPVPHQYGTRIRSNSVIRPSARLRQSPDILPTRRIKPAPSTKSRTHSGTLDSPQPEFPPFPPPHITLHADDANNKIFLAIGRAFMSVDNCAMTIKDLAEMGMKFGLVCQNASAAGQAITTYIRNHLHRCEVQQDHPLLLRHVLSGTPSDDELAPALYSRVGGAHCTVNSSDSRVTNFRRGTMVWYLSKATGAPCPFSRAGIRLCDYTENGKIGVAVNPGKERKRERDRLRRAEQCGQKRKRLLRACADKGSASESSDEDEDERPPKVKLTLRLKPTQLSSQEHTSLSSSPPSPHGEASPSPEVIDISNDLHSDDSSVSSDSSDDESPPPEAPWSLPPYPRRSISIPCYTPSVDNSYPSYFPSDPSNRQRSPSLPISSASDTPPPDSDDEGDFHISMTGGSHGSPGQLDSFCRLSDDEDAGDLFQDHDPDVDTQWGDSPGPQSPSAQFDEDITAKREPKDIQGLLHVWDEYDVTVADRKVLDVVTQAAAAGLDGCSTQSEFDNVGLWRWDDDFIQCVTHEFSGDQQEPAVIVKHEDVDPIALPRPSARFGSPLICDSPLSPLSTYSPAGSPRDATTDSTVQRHPSELVWQDADLLGPDSVQPDDLEDGIWCDGEIPRSSKRDPSNLENEPQPQISSEDMKPDNSGPGCDDTVDEVVLSPQGGSQDSPSSIIVSDPPPPPTVIAKSAPDPDDFEGPVVVHTCQPCVPAICATELEGISVYQMTLGSSLILRRIDTDFVKVSPILDFLGLELPPLSSIPHCVDVSQGSYIVSGVWAPTSVVRQIVHDQPLVGMFLSDQLNEQFPSALQDFHRSNAQGRSLNQFGPHFRSTLEAKRESLSAFRLELPSQDMGPSWDKAMSSPWEVEDHLLSVHPPFALAGTVRTTPTTTPETALEMETPLSPTEEEMFRTLCSVPDWEISALSPPSLADDHLAVVNSQDRPLRRSKRVSTPTSAGRSGTRSSKRGSRSSLS</sequence>
<feature type="compositionally biased region" description="Low complexity" evidence="1">
    <location>
        <begin position="677"/>
        <end position="692"/>
    </location>
</feature>
<feature type="compositionally biased region" description="Low complexity" evidence="1">
    <location>
        <begin position="965"/>
        <end position="976"/>
    </location>
</feature>
<evidence type="ECO:0000256" key="1">
    <source>
        <dbReference type="SAM" id="MobiDB-lite"/>
    </source>
</evidence>
<evidence type="ECO:0000313" key="2">
    <source>
        <dbReference type="EMBL" id="KAJ3478697.1"/>
    </source>
</evidence>
<reference evidence="2" key="1">
    <citation type="submission" date="2022-07" db="EMBL/GenBank/DDBJ databases">
        <title>Genome Sequence of Physisporinus lineatus.</title>
        <authorList>
            <person name="Buettner E."/>
        </authorList>
    </citation>
    <scope>NUCLEOTIDE SEQUENCE</scope>
    <source>
        <strain evidence="2">VT162</strain>
    </source>
</reference>
<feature type="compositionally biased region" description="Basic and acidic residues" evidence="1">
    <location>
        <begin position="633"/>
        <end position="643"/>
    </location>
</feature>
<feature type="compositionally biased region" description="Pro residues" evidence="1">
    <location>
        <begin position="348"/>
        <end position="359"/>
    </location>
</feature>
<dbReference type="InterPro" id="IPR036887">
    <property type="entry name" value="HTH_APSES_sf"/>
</dbReference>
<name>A0AAD5UWR4_9APHY</name>
<evidence type="ECO:0000313" key="3">
    <source>
        <dbReference type="Proteomes" id="UP001212997"/>
    </source>
</evidence>
<feature type="compositionally biased region" description="Polar residues" evidence="1">
    <location>
        <begin position="644"/>
        <end position="655"/>
    </location>
</feature>
<feature type="compositionally biased region" description="Low complexity" evidence="1">
    <location>
        <begin position="296"/>
        <end position="309"/>
    </location>
</feature>
<feature type="region of interest" description="Disordered" evidence="1">
    <location>
        <begin position="262"/>
        <end position="468"/>
    </location>
</feature>
<comment type="caution">
    <text evidence="2">The sequence shown here is derived from an EMBL/GenBank/DDBJ whole genome shotgun (WGS) entry which is preliminary data.</text>
</comment>
<feature type="region of interest" description="Disordered" evidence="1">
    <location>
        <begin position="1"/>
        <end position="81"/>
    </location>
</feature>
<organism evidence="2 3">
    <name type="scientific">Meripilus lineatus</name>
    <dbReference type="NCBI Taxonomy" id="2056292"/>
    <lineage>
        <taxon>Eukaryota</taxon>
        <taxon>Fungi</taxon>
        <taxon>Dikarya</taxon>
        <taxon>Basidiomycota</taxon>
        <taxon>Agaricomycotina</taxon>
        <taxon>Agaricomycetes</taxon>
        <taxon>Polyporales</taxon>
        <taxon>Meripilaceae</taxon>
        <taxon>Meripilus</taxon>
    </lineage>
</organism>
<dbReference type="AlphaFoldDB" id="A0AAD5UWR4"/>
<proteinExistence type="predicted"/>
<dbReference type="EMBL" id="JANAWD010000491">
    <property type="protein sequence ID" value="KAJ3478697.1"/>
    <property type="molecule type" value="Genomic_DNA"/>
</dbReference>
<feature type="compositionally biased region" description="Polar residues" evidence="1">
    <location>
        <begin position="60"/>
        <end position="72"/>
    </location>
</feature>
<keyword evidence="3" id="KW-1185">Reference proteome</keyword>
<feature type="region of interest" description="Disordered" evidence="1">
    <location>
        <begin position="949"/>
        <end position="987"/>
    </location>
</feature>
<feature type="compositionally biased region" description="Polar residues" evidence="1">
    <location>
        <begin position="8"/>
        <end position="18"/>
    </location>
</feature>
<gene>
    <name evidence="2" type="ORF">NLI96_g9578</name>
</gene>
<feature type="compositionally biased region" description="Basic residues" evidence="1">
    <location>
        <begin position="977"/>
        <end position="987"/>
    </location>
</feature>
<dbReference type="SUPFAM" id="SSF54616">
    <property type="entry name" value="DNA-binding domain of Mlu1-box binding protein MBP1"/>
    <property type="match status" value="1"/>
</dbReference>
<feature type="compositionally biased region" description="Polar residues" evidence="1">
    <location>
        <begin position="371"/>
        <end position="393"/>
    </location>
</feature>
<protein>
    <submittedName>
        <fullName evidence="2">Uncharacterized protein</fullName>
    </submittedName>
</protein>
<accession>A0AAD5UWR4</accession>
<dbReference type="GO" id="GO:0003677">
    <property type="term" value="F:DNA binding"/>
    <property type="evidence" value="ECO:0007669"/>
    <property type="project" value="InterPro"/>
</dbReference>
<feature type="region of interest" description="Disordered" evidence="1">
    <location>
        <begin position="581"/>
        <end position="701"/>
    </location>
</feature>
<dbReference type="Proteomes" id="UP001212997">
    <property type="component" value="Unassembled WGS sequence"/>
</dbReference>